<dbReference type="GO" id="GO:0005886">
    <property type="term" value="C:plasma membrane"/>
    <property type="evidence" value="ECO:0007669"/>
    <property type="project" value="TreeGrafter"/>
</dbReference>
<dbReference type="PANTHER" id="PTHR11690">
    <property type="entry name" value="AMILORIDE-SENSITIVE SODIUM CHANNEL-RELATED"/>
    <property type="match status" value="1"/>
</dbReference>
<evidence type="ECO:0000256" key="3">
    <source>
        <dbReference type="ARBA" id="ARBA00022448"/>
    </source>
</evidence>
<evidence type="ECO:0000313" key="16">
    <source>
        <dbReference type="WBParaSite" id="scaffold10647_cov236.g14969"/>
    </source>
</evidence>
<dbReference type="PRINTS" id="PR01078">
    <property type="entry name" value="AMINACHANNEL"/>
</dbReference>
<keyword evidence="6" id="KW-1133">Transmembrane helix</keyword>
<evidence type="ECO:0000313" key="15">
    <source>
        <dbReference type="Proteomes" id="UP000887561"/>
    </source>
</evidence>
<keyword evidence="15" id="KW-1185">Reference proteome</keyword>
<evidence type="ECO:0000256" key="8">
    <source>
        <dbReference type="ARBA" id="ARBA00023065"/>
    </source>
</evidence>
<keyword evidence="10" id="KW-0325">Glycoprotein</keyword>
<evidence type="ECO:0000256" key="9">
    <source>
        <dbReference type="ARBA" id="ARBA00023136"/>
    </source>
</evidence>
<dbReference type="InterPro" id="IPR001873">
    <property type="entry name" value="ENaC"/>
</dbReference>
<evidence type="ECO:0000256" key="1">
    <source>
        <dbReference type="ARBA" id="ARBA00004141"/>
    </source>
</evidence>
<sequence length="443" mass="50790">MLVSNPILLTNGRMSEINAKLRSKTNSNASNNKKKLISSRPNIPFNEPRKSMETEFRPRKKLIPEKRKTVKLEMGSMRDENRYDAFRRNPRSMIRRLSRAASFKNASYSLDLQGILNQFEKLDAMQNALHESSVEDISLSKDNTWKEHICSDCVDQAGHCPMRFLNNSGNGYSNDFQNRAIHQYDKDNGVDGEKSEKERIQLSYRMDELILKCSFNQHDCDITSDFKLHNTAQYGNCYTFNWNRDSQITAHRAGANFGLRVLVYANVSEYLPTTEAIGFRITVHDKWTVPFVDAFGENAPTGMLSSYGVRMKKFFRLEHPYGHCRTGISAYILRICGCADPTLPIPSGSRQCGMEEQKARECIRTIQDQKVVVEERLDKCKCPLPCHEIGYELTYSAARWPSGTARIMECASSDELCLEQYRINAVSRYNTYTKDPTIKLLLN</sequence>
<evidence type="ECO:0000256" key="7">
    <source>
        <dbReference type="ARBA" id="ARBA00023053"/>
    </source>
</evidence>
<name>A0A915LDY3_MELJA</name>
<dbReference type="WBParaSite" id="scaffold10647_cov236.g14969">
    <property type="protein sequence ID" value="scaffold10647_cov236.g14969"/>
    <property type="gene ID" value="scaffold10647_cov236.g14969"/>
</dbReference>
<feature type="region of interest" description="Disordered" evidence="14">
    <location>
        <begin position="24"/>
        <end position="53"/>
    </location>
</feature>
<evidence type="ECO:0000256" key="13">
    <source>
        <dbReference type="RuleBase" id="RU000679"/>
    </source>
</evidence>
<keyword evidence="4 13" id="KW-0894">Sodium channel</keyword>
<evidence type="ECO:0000256" key="11">
    <source>
        <dbReference type="ARBA" id="ARBA00023201"/>
    </source>
</evidence>
<dbReference type="Pfam" id="PF00858">
    <property type="entry name" value="ASC"/>
    <property type="match status" value="1"/>
</dbReference>
<evidence type="ECO:0000256" key="14">
    <source>
        <dbReference type="SAM" id="MobiDB-lite"/>
    </source>
</evidence>
<evidence type="ECO:0000256" key="5">
    <source>
        <dbReference type="ARBA" id="ARBA00022692"/>
    </source>
</evidence>
<protein>
    <submittedName>
        <fullName evidence="16">Amiloride-sensitive sodium channel</fullName>
    </submittedName>
</protein>
<dbReference type="Proteomes" id="UP000887561">
    <property type="component" value="Unplaced"/>
</dbReference>
<keyword evidence="7" id="KW-0915">Sodium</keyword>
<evidence type="ECO:0000256" key="4">
    <source>
        <dbReference type="ARBA" id="ARBA00022461"/>
    </source>
</evidence>
<keyword evidence="9" id="KW-0472">Membrane</keyword>
<keyword evidence="11 13" id="KW-0739">Sodium transport</keyword>
<comment type="similarity">
    <text evidence="2 13">Belongs to the amiloride-sensitive sodium channel (TC 1.A.6) family.</text>
</comment>
<keyword evidence="3 13" id="KW-0813">Transport</keyword>
<keyword evidence="12 13" id="KW-0407">Ion channel</keyword>
<evidence type="ECO:0000256" key="10">
    <source>
        <dbReference type="ARBA" id="ARBA00023180"/>
    </source>
</evidence>
<evidence type="ECO:0000256" key="2">
    <source>
        <dbReference type="ARBA" id="ARBA00007193"/>
    </source>
</evidence>
<dbReference type="AlphaFoldDB" id="A0A915LDY3"/>
<dbReference type="PANTHER" id="PTHR11690:SF279">
    <property type="entry name" value="DEGENERIN-LIKE PROTEIN UNC-105"/>
    <property type="match status" value="1"/>
</dbReference>
<accession>A0A915LDY3</accession>
<evidence type="ECO:0000256" key="6">
    <source>
        <dbReference type="ARBA" id="ARBA00022989"/>
    </source>
</evidence>
<dbReference type="Gene3D" id="2.60.470.10">
    <property type="entry name" value="Acid-sensing ion channels like domains"/>
    <property type="match status" value="1"/>
</dbReference>
<proteinExistence type="inferred from homology"/>
<dbReference type="GO" id="GO:0015280">
    <property type="term" value="F:ligand-gated sodium channel activity"/>
    <property type="evidence" value="ECO:0007669"/>
    <property type="project" value="TreeGrafter"/>
</dbReference>
<keyword evidence="8 13" id="KW-0406">Ion transport</keyword>
<comment type="subcellular location">
    <subcellularLocation>
        <location evidence="1">Membrane</location>
        <topology evidence="1">Multi-pass membrane protein</topology>
    </subcellularLocation>
</comment>
<keyword evidence="5 13" id="KW-0812">Transmembrane</keyword>
<organism evidence="15 16">
    <name type="scientific">Meloidogyne javanica</name>
    <name type="common">Root-knot nematode worm</name>
    <dbReference type="NCBI Taxonomy" id="6303"/>
    <lineage>
        <taxon>Eukaryota</taxon>
        <taxon>Metazoa</taxon>
        <taxon>Ecdysozoa</taxon>
        <taxon>Nematoda</taxon>
        <taxon>Chromadorea</taxon>
        <taxon>Rhabditida</taxon>
        <taxon>Tylenchina</taxon>
        <taxon>Tylenchomorpha</taxon>
        <taxon>Tylenchoidea</taxon>
        <taxon>Meloidogynidae</taxon>
        <taxon>Meloidogyninae</taxon>
        <taxon>Meloidogyne</taxon>
        <taxon>Meloidogyne incognita group</taxon>
    </lineage>
</organism>
<reference evidence="16" key="1">
    <citation type="submission" date="2022-11" db="UniProtKB">
        <authorList>
            <consortium name="WormBaseParasite"/>
        </authorList>
    </citation>
    <scope>IDENTIFICATION</scope>
</reference>
<evidence type="ECO:0000256" key="12">
    <source>
        <dbReference type="ARBA" id="ARBA00023303"/>
    </source>
</evidence>